<feature type="region of interest" description="Disordered" evidence="1">
    <location>
        <begin position="1"/>
        <end position="53"/>
    </location>
</feature>
<gene>
    <name evidence="2" type="ORF">KY290_017871</name>
</gene>
<dbReference type="EMBL" id="JAIVGD010000013">
    <property type="protein sequence ID" value="KAH0761798.1"/>
    <property type="molecule type" value="Genomic_DNA"/>
</dbReference>
<evidence type="ECO:0000313" key="2">
    <source>
        <dbReference type="EMBL" id="KAH0761798.1"/>
    </source>
</evidence>
<dbReference type="PANTHER" id="PTHR31286">
    <property type="entry name" value="GLYCINE-RICH CELL WALL STRUCTURAL PROTEIN 1.8-LIKE"/>
    <property type="match status" value="1"/>
</dbReference>
<evidence type="ECO:0000313" key="3">
    <source>
        <dbReference type="Proteomes" id="UP000826656"/>
    </source>
</evidence>
<feature type="compositionally biased region" description="Basic and acidic residues" evidence="1">
    <location>
        <begin position="11"/>
        <end position="20"/>
    </location>
</feature>
<sequence>MQKSAELSNTPKEKSDKEDGNSEAAHMFDKIPNGVLEDNSSVTPASTNVDGPNSEDIVDDMVNEESSHNNDCALHSHYETLQTEVIVATFDNTIGNNVARVVDISPLRDETSYPVAFACQGTAPFWLFLLMVSLGWLLTIHPTHHPLDSIEPSQQIPQLNLRDGRTHVISDNPVANRGHLATGASSYASTMKKAAQLASKATPRISVAKQTTKIGEHHLRFLKRKPDFVPGEETPLAPIWIILPLLPWHCYHWETVKQIVEQIGVLLSLEKATMSKTRAMKPKLEWRSI</sequence>
<dbReference type="PANTHER" id="PTHR31286:SF164">
    <property type="entry name" value="ZINC FINGER, CCHC-TYPE"/>
    <property type="match status" value="1"/>
</dbReference>
<protein>
    <submittedName>
        <fullName evidence="2">Uncharacterized protein</fullName>
    </submittedName>
</protein>
<evidence type="ECO:0000256" key="1">
    <source>
        <dbReference type="SAM" id="MobiDB-lite"/>
    </source>
</evidence>
<accession>A0ABQ7VEL0</accession>
<reference evidence="2 3" key="1">
    <citation type="journal article" date="2021" name="bioRxiv">
        <title>Chromosome-scale and haplotype-resolved genome assembly of a tetraploid potato cultivar.</title>
        <authorList>
            <person name="Sun H."/>
            <person name="Jiao W.-B."/>
            <person name="Krause K."/>
            <person name="Campoy J.A."/>
            <person name="Goel M."/>
            <person name="Folz-Donahue K."/>
            <person name="Kukat C."/>
            <person name="Huettel B."/>
            <person name="Schneeberger K."/>
        </authorList>
    </citation>
    <scope>NUCLEOTIDE SEQUENCE [LARGE SCALE GENOMIC DNA]</scope>
    <source>
        <strain evidence="2">SolTubOtavaFocal</strain>
        <tissue evidence="2">Leaves</tissue>
    </source>
</reference>
<proteinExistence type="predicted"/>
<dbReference type="Proteomes" id="UP000826656">
    <property type="component" value="Unassembled WGS sequence"/>
</dbReference>
<name>A0ABQ7VEL0_SOLTU</name>
<comment type="caution">
    <text evidence="2">The sequence shown here is derived from an EMBL/GenBank/DDBJ whole genome shotgun (WGS) entry which is preliminary data.</text>
</comment>
<feature type="compositionally biased region" description="Polar residues" evidence="1">
    <location>
        <begin position="1"/>
        <end position="10"/>
    </location>
</feature>
<feature type="compositionally biased region" description="Polar residues" evidence="1">
    <location>
        <begin position="38"/>
        <end position="51"/>
    </location>
</feature>
<organism evidence="2 3">
    <name type="scientific">Solanum tuberosum</name>
    <name type="common">Potato</name>
    <dbReference type="NCBI Taxonomy" id="4113"/>
    <lineage>
        <taxon>Eukaryota</taxon>
        <taxon>Viridiplantae</taxon>
        <taxon>Streptophyta</taxon>
        <taxon>Embryophyta</taxon>
        <taxon>Tracheophyta</taxon>
        <taxon>Spermatophyta</taxon>
        <taxon>Magnoliopsida</taxon>
        <taxon>eudicotyledons</taxon>
        <taxon>Gunneridae</taxon>
        <taxon>Pentapetalae</taxon>
        <taxon>asterids</taxon>
        <taxon>lamiids</taxon>
        <taxon>Solanales</taxon>
        <taxon>Solanaceae</taxon>
        <taxon>Solanoideae</taxon>
        <taxon>Solaneae</taxon>
        <taxon>Solanum</taxon>
    </lineage>
</organism>
<dbReference type="InterPro" id="IPR040256">
    <property type="entry name" value="At4g02000-like"/>
</dbReference>
<keyword evidence="3" id="KW-1185">Reference proteome</keyword>